<dbReference type="Pfam" id="PF10013">
    <property type="entry name" value="DUF2256"/>
    <property type="match status" value="1"/>
</dbReference>
<keyword evidence="3" id="KW-1185">Reference proteome</keyword>
<protein>
    <submittedName>
        <fullName evidence="2">Uncharacterized protein</fullName>
    </submittedName>
</protein>
<sequence>MSWMDSWSRPGKHAAVPPPLYLTEGENVPYCQTCGRVMGARKAQQTKGSVVKYCSDRCRNRKPGAIDRKIERAIVALLNEEPESGIEKTAAKAKAVKGDRRVIVTMDEIEEVFFGNRHDPAKTFGRKKNRASRALGKEDEEWKSVDMVSDDDTSSDHDKSPFNQLPGTIRPIVRPPQTASEVNGGIGGEKGRAERTGESVEDLEKRQEGQRRAEEREMVRRAARRGIVFGFAVDESVRAPPDYHGKVPGRNAKARKVDDADPAPQTIRRKCEALMQGAVVEPSFAKGDWAIRWRE</sequence>
<dbReference type="OrthoDB" id="537467at2759"/>
<gene>
    <name evidence="2" type="ORF">BU16DRAFT_532026</name>
</gene>
<dbReference type="EMBL" id="MU004200">
    <property type="protein sequence ID" value="KAF2488978.1"/>
    <property type="molecule type" value="Genomic_DNA"/>
</dbReference>
<evidence type="ECO:0000313" key="3">
    <source>
        <dbReference type="Proteomes" id="UP000799750"/>
    </source>
</evidence>
<feature type="compositionally biased region" description="Basic and acidic residues" evidence="1">
    <location>
        <begin position="189"/>
        <end position="217"/>
    </location>
</feature>
<accession>A0A6A6Q970</accession>
<name>A0A6A6Q970_9PEZI</name>
<dbReference type="InterPro" id="IPR017136">
    <property type="entry name" value="UCP037205"/>
</dbReference>
<feature type="region of interest" description="Disordered" evidence="1">
    <location>
        <begin position="240"/>
        <end position="263"/>
    </location>
</feature>
<feature type="compositionally biased region" description="Basic and acidic residues" evidence="1">
    <location>
        <begin position="135"/>
        <end position="144"/>
    </location>
</feature>
<feature type="region of interest" description="Disordered" evidence="1">
    <location>
        <begin position="122"/>
        <end position="217"/>
    </location>
</feature>
<evidence type="ECO:0000313" key="2">
    <source>
        <dbReference type="EMBL" id="KAF2488978.1"/>
    </source>
</evidence>
<reference evidence="2" key="1">
    <citation type="journal article" date="2020" name="Stud. Mycol.">
        <title>101 Dothideomycetes genomes: a test case for predicting lifestyles and emergence of pathogens.</title>
        <authorList>
            <person name="Haridas S."/>
            <person name="Albert R."/>
            <person name="Binder M."/>
            <person name="Bloem J."/>
            <person name="Labutti K."/>
            <person name="Salamov A."/>
            <person name="Andreopoulos B."/>
            <person name="Baker S."/>
            <person name="Barry K."/>
            <person name="Bills G."/>
            <person name="Bluhm B."/>
            <person name="Cannon C."/>
            <person name="Castanera R."/>
            <person name="Culley D."/>
            <person name="Daum C."/>
            <person name="Ezra D."/>
            <person name="Gonzalez J."/>
            <person name="Henrissat B."/>
            <person name="Kuo A."/>
            <person name="Liang C."/>
            <person name="Lipzen A."/>
            <person name="Lutzoni F."/>
            <person name="Magnuson J."/>
            <person name="Mondo S."/>
            <person name="Nolan M."/>
            <person name="Ohm R."/>
            <person name="Pangilinan J."/>
            <person name="Park H.-J."/>
            <person name="Ramirez L."/>
            <person name="Alfaro M."/>
            <person name="Sun H."/>
            <person name="Tritt A."/>
            <person name="Yoshinaga Y."/>
            <person name="Zwiers L.-H."/>
            <person name="Turgeon B."/>
            <person name="Goodwin S."/>
            <person name="Spatafora J."/>
            <person name="Crous P."/>
            <person name="Grigoriev I."/>
        </authorList>
    </citation>
    <scope>NUCLEOTIDE SEQUENCE</scope>
    <source>
        <strain evidence="2">CBS 269.34</strain>
    </source>
</reference>
<evidence type="ECO:0000256" key="1">
    <source>
        <dbReference type="SAM" id="MobiDB-lite"/>
    </source>
</evidence>
<dbReference type="AlphaFoldDB" id="A0A6A6Q970"/>
<proteinExistence type="predicted"/>
<dbReference type="Proteomes" id="UP000799750">
    <property type="component" value="Unassembled WGS sequence"/>
</dbReference>
<organism evidence="2 3">
    <name type="scientific">Lophium mytilinum</name>
    <dbReference type="NCBI Taxonomy" id="390894"/>
    <lineage>
        <taxon>Eukaryota</taxon>
        <taxon>Fungi</taxon>
        <taxon>Dikarya</taxon>
        <taxon>Ascomycota</taxon>
        <taxon>Pezizomycotina</taxon>
        <taxon>Dothideomycetes</taxon>
        <taxon>Pleosporomycetidae</taxon>
        <taxon>Mytilinidiales</taxon>
        <taxon>Mytilinidiaceae</taxon>
        <taxon>Lophium</taxon>
    </lineage>
</organism>